<accession>A0A183B0U7</accession>
<reference evidence="2 3" key="2">
    <citation type="submission" date="2018-11" db="EMBL/GenBank/DDBJ databases">
        <authorList>
            <consortium name="Pathogen Informatics"/>
        </authorList>
    </citation>
    <scope>NUCLEOTIDE SEQUENCE [LARGE SCALE GENOMIC DNA]</scope>
    <source>
        <strain evidence="2 3">Egypt</strain>
    </source>
</reference>
<evidence type="ECO:0000313" key="2">
    <source>
        <dbReference type="EMBL" id="VDP90104.1"/>
    </source>
</evidence>
<proteinExistence type="predicted"/>
<name>A0A183B0U7_9TREM</name>
<feature type="compositionally biased region" description="Polar residues" evidence="1">
    <location>
        <begin position="55"/>
        <end position="67"/>
    </location>
</feature>
<dbReference type="EMBL" id="UZAN01053708">
    <property type="protein sequence ID" value="VDP90104.1"/>
    <property type="molecule type" value="Genomic_DNA"/>
</dbReference>
<keyword evidence="3" id="KW-1185">Reference proteome</keyword>
<organism evidence="4">
    <name type="scientific">Echinostoma caproni</name>
    <dbReference type="NCBI Taxonomy" id="27848"/>
    <lineage>
        <taxon>Eukaryota</taxon>
        <taxon>Metazoa</taxon>
        <taxon>Spiralia</taxon>
        <taxon>Lophotrochozoa</taxon>
        <taxon>Platyhelminthes</taxon>
        <taxon>Trematoda</taxon>
        <taxon>Digenea</taxon>
        <taxon>Plagiorchiida</taxon>
        <taxon>Echinostomata</taxon>
        <taxon>Echinostomatoidea</taxon>
        <taxon>Echinostomatidae</taxon>
        <taxon>Echinostoma</taxon>
    </lineage>
</organism>
<protein>
    <submittedName>
        <fullName evidence="4">TPX2_importin domain-containing protein</fullName>
    </submittedName>
</protein>
<dbReference type="Proteomes" id="UP000272942">
    <property type="component" value="Unassembled WGS sequence"/>
</dbReference>
<reference evidence="4" key="1">
    <citation type="submission" date="2016-06" db="UniProtKB">
        <authorList>
            <consortium name="WormBaseParasite"/>
        </authorList>
    </citation>
    <scope>IDENTIFICATION</scope>
</reference>
<dbReference type="WBParaSite" id="ECPE_0001286901-mRNA-1">
    <property type="protein sequence ID" value="ECPE_0001286901-mRNA-1"/>
    <property type="gene ID" value="ECPE_0001286901"/>
</dbReference>
<feature type="region of interest" description="Disordered" evidence="1">
    <location>
        <begin position="1"/>
        <end position="108"/>
    </location>
</feature>
<evidence type="ECO:0000256" key="1">
    <source>
        <dbReference type="SAM" id="MobiDB-lite"/>
    </source>
</evidence>
<sequence>MVSSRKKPVPKRPVYDLPPIRDPRTQQRKFMPGSVPHTVLSQRPARTHLAPVRSATGSSVHTLTVQRRTVRPVNNPLVRNPATTRVPPTNINIPAARFPGRGRRLGDQ</sequence>
<gene>
    <name evidence="2" type="ORF">ECPE_LOCUS12832</name>
</gene>
<dbReference type="AlphaFoldDB" id="A0A183B0U7"/>
<feature type="compositionally biased region" description="Basic residues" evidence="1">
    <location>
        <begin position="1"/>
        <end position="10"/>
    </location>
</feature>
<feature type="compositionally biased region" description="Polar residues" evidence="1">
    <location>
        <begin position="81"/>
        <end position="92"/>
    </location>
</feature>
<evidence type="ECO:0000313" key="3">
    <source>
        <dbReference type="Proteomes" id="UP000272942"/>
    </source>
</evidence>
<evidence type="ECO:0000313" key="4">
    <source>
        <dbReference type="WBParaSite" id="ECPE_0001286901-mRNA-1"/>
    </source>
</evidence>